<feature type="region of interest" description="Disordered" evidence="1">
    <location>
        <begin position="437"/>
        <end position="530"/>
    </location>
</feature>
<protein>
    <submittedName>
        <fullName evidence="3">Phage portal protein</fullName>
    </submittedName>
</protein>
<keyword evidence="2" id="KW-1185">Reference proteome</keyword>
<dbReference type="Proteomes" id="UP000046392">
    <property type="component" value="Unplaced"/>
</dbReference>
<sequence>MYDWPKIIEEGAESSESLMRTYFKTSANIRTPSISAYYEFRDFVDKNLKRIYERKPVESLTAMAGILDALTAKKWSVTNYDIGDFVYLNDDVRTNFSNRLITDFVESYNPDQEPSNFIYATTLRNITGYDYKDFPSEAKEMLKLPEETSLKGYLTGKHPIPNYVYLNTTVFSDYKKYLFVPSKVCSDYLIFENNESKNADSTKSMKNLSVLYNYKKNISSFGVFCSLFWCNEEKLPGFVKSIIECGFTQSAWCRASGYGQRMVRYLRRDDLLHGEDQPLNVLDVHEYSSISHLLTENSNKWRQIIEHHILSLMSEVNAPVIKKRISTNSDHIRMIMGALLTFDDDPSEFTSVCNDIESKYNTGDIEMEDTESNRRSVIPLNVINRLQKDLAQDKPRKRRMGHWSPSRRVQPDDAMDIDDNLVGGSNMLMSEENVAPNTRIDENNAPGTNSDDNATSGTGTEKNAPAETEADNNVNESINDSQNANLRSRNSDDDKSDDESSDDNSERSNDDRDNDDRTTTAVVSGSETSNMILRQQQGDISLYVSNNLNADETIRIITSNQSARLENVVEGSDGRYAFILRIPPTPAPVNNESSNTEERRPIKRRIRYHAIPFDSNYNYDEFTFPDGLIMLDCKKWMDHPLLKRLNTCRRSKFWSFTHPQLNAQLGDKTPLEVSKFTQTDVKIYVAMKYLILKSGTMDGLLHQMQKLNEKFNEGDMREKGAYTRFLNDFCRILNIKLGCPYWEDKKARDSFDAILRVFAASENLATLDCTGKSLMANYNKRRLRYNENAENLKDYREEE</sequence>
<feature type="compositionally biased region" description="Polar residues" evidence="1">
    <location>
        <begin position="445"/>
        <end position="461"/>
    </location>
</feature>
<feature type="compositionally biased region" description="Polar residues" evidence="1">
    <location>
        <begin position="471"/>
        <end position="486"/>
    </location>
</feature>
<dbReference type="AlphaFoldDB" id="A0A0N5CDY6"/>
<name>A0A0N5CDY6_STREA</name>
<evidence type="ECO:0000313" key="3">
    <source>
        <dbReference type="WBParaSite" id="SPAL_0001607600.1"/>
    </source>
</evidence>
<feature type="region of interest" description="Disordered" evidence="1">
    <location>
        <begin position="386"/>
        <end position="424"/>
    </location>
</feature>
<reference evidence="3" key="1">
    <citation type="submission" date="2017-02" db="UniProtKB">
        <authorList>
            <consortium name="WormBaseParasite"/>
        </authorList>
    </citation>
    <scope>IDENTIFICATION</scope>
</reference>
<evidence type="ECO:0000256" key="1">
    <source>
        <dbReference type="SAM" id="MobiDB-lite"/>
    </source>
</evidence>
<evidence type="ECO:0000313" key="2">
    <source>
        <dbReference type="Proteomes" id="UP000046392"/>
    </source>
</evidence>
<accession>A0A0N5CDY6</accession>
<organism evidence="2 3">
    <name type="scientific">Strongyloides papillosus</name>
    <name type="common">Intestinal threadworm</name>
    <dbReference type="NCBI Taxonomy" id="174720"/>
    <lineage>
        <taxon>Eukaryota</taxon>
        <taxon>Metazoa</taxon>
        <taxon>Ecdysozoa</taxon>
        <taxon>Nematoda</taxon>
        <taxon>Chromadorea</taxon>
        <taxon>Rhabditida</taxon>
        <taxon>Tylenchina</taxon>
        <taxon>Panagrolaimomorpha</taxon>
        <taxon>Strongyloidoidea</taxon>
        <taxon>Strongyloididae</taxon>
        <taxon>Strongyloides</taxon>
    </lineage>
</organism>
<proteinExistence type="predicted"/>
<feature type="compositionally biased region" description="Basic and acidic residues" evidence="1">
    <location>
        <begin position="504"/>
        <end position="518"/>
    </location>
</feature>
<dbReference type="WBParaSite" id="SPAL_0001607600.1">
    <property type="protein sequence ID" value="SPAL_0001607600.1"/>
    <property type="gene ID" value="SPAL_0001607600"/>
</dbReference>
<feature type="compositionally biased region" description="Polar residues" evidence="1">
    <location>
        <begin position="519"/>
        <end position="530"/>
    </location>
</feature>
<feature type="compositionally biased region" description="Acidic residues" evidence="1">
    <location>
        <begin position="494"/>
        <end position="503"/>
    </location>
</feature>